<proteinExistence type="predicted"/>
<name>A0A1G6I3G5_9BACI</name>
<dbReference type="Proteomes" id="UP000242949">
    <property type="component" value="Unassembled WGS sequence"/>
</dbReference>
<keyword evidence="3" id="KW-1185">Reference proteome</keyword>
<dbReference type="EMBL" id="FMYI01000003">
    <property type="protein sequence ID" value="SDC00913.1"/>
    <property type="molecule type" value="Genomic_DNA"/>
</dbReference>
<organism evidence="2 3">
    <name type="scientific">Pelagirhabdus alkalitolerans</name>
    <dbReference type="NCBI Taxonomy" id="1612202"/>
    <lineage>
        <taxon>Bacteria</taxon>
        <taxon>Bacillati</taxon>
        <taxon>Bacillota</taxon>
        <taxon>Bacilli</taxon>
        <taxon>Bacillales</taxon>
        <taxon>Bacillaceae</taxon>
        <taxon>Pelagirhabdus</taxon>
    </lineage>
</organism>
<dbReference type="InterPro" id="IPR045792">
    <property type="entry name" value="DUF6036"/>
</dbReference>
<accession>A0A1G6I3G5</accession>
<gene>
    <name evidence="2" type="ORF">SAMN05421734_103337</name>
</gene>
<protein>
    <recommendedName>
        <fullName evidence="1">DUF6036 domain-containing protein</fullName>
    </recommendedName>
</protein>
<dbReference type="AlphaFoldDB" id="A0A1G6I3G5"/>
<sequence length="123" mass="14603">MLYNKKTRVTSDIDVIYIKPVDINKESIKSLLFDYNISNNVENVMEFPFKEDVIRRKYPLRGAGVEFNHINVFLATREDIILSKIFSSRPEDEKDLIEFDILDKADLDYIRERYLSHKDVLLE</sequence>
<evidence type="ECO:0000313" key="3">
    <source>
        <dbReference type="Proteomes" id="UP000242949"/>
    </source>
</evidence>
<feature type="domain" description="DUF6036" evidence="1">
    <location>
        <begin position="1"/>
        <end position="121"/>
    </location>
</feature>
<reference evidence="3" key="1">
    <citation type="submission" date="2016-09" db="EMBL/GenBank/DDBJ databases">
        <authorList>
            <person name="Varghese N."/>
            <person name="Submissions S."/>
        </authorList>
    </citation>
    <scope>NUCLEOTIDE SEQUENCE [LARGE SCALE GENOMIC DNA]</scope>
    <source>
        <strain evidence="3">S5</strain>
    </source>
</reference>
<evidence type="ECO:0000259" key="1">
    <source>
        <dbReference type="Pfam" id="PF19502"/>
    </source>
</evidence>
<evidence type="ECO:0000313" key="2">
    <source>
        <dbReference type="EMBL" id="SDC00913.1"/>
    </source>
</evidence>
<dbReference type="Pfam" id="PF19502">
    <property type="entry name" value="DUF6036"/>
    <property type="match status" value="1"/>
</dbReference>